<dbReference type="SUPFAM" id="SSF55120">
    <property type="entry name" value="Pseudouridine synthase"/>
    <property type="match status" value="1"/>
</dbReference>
<gene>
    <name evidence="8" type="ORF">ENN50_06670</name>
</gene>
<evidence type="ECO:0000256" key="2">
    <source>
        <dbReference type="ARBA" id="ARBA00023235"/>
    </source>
</evidence>
<feature type="region of interest" description="Disordered" evidence="6">
    <location>
        <begin position="1"/>
        <end position="20"/>
    </location>
</feature>
<dbReference type="PANTHER" id="PTHR21600:SF44">
    <property type="entry name" value="RIBOSOMAL LARGE SUBUNIT PSEUDOURIDINE SYNTHASE D"/>
    <property type="match status" value="1"/>
</dbReference>
<accession>A0A831SRF0</accession>
<protein>
    <recommendedName>
        <fullName evidence="5">Pseudouridine synthase</fullName>
        <ecNumber evidence="5">5.4.99.-</ecNumber>
    </recommendedName>
</protein>
<comment type="function">
    <text evidence="5">Responsible for synthesis of pseudouridine from uracil.</text>
</comment>
<dbReference type="PANTHER" id="PTHR21600">
    <property type="entry name" value="MITOCHONDRIAL RNA PSEUDOURIDINE SYNTHASE"/>
    <property type="match status" value="1"/>
</dbReference>
<dbReference type="PROSITE" id="PS01129">
    <property type="entry name" value="PSI_RLU"/>
    <property type="match status" value="1"/>
</dbReference>
<dbReference type="EMBL" id="DSBW01000146">
    <property type="protein sequence ID" value="HED31349.1"/>
    <property type="molecule type" value="Genomic_DNA"/>
</dbReference>
<evidence type="ECO:0000256" key="5">
    <source>
        <dbReference type="RuleBase" id="RU362028"/>
    </source>
</evidence>
<dbReference type="NCBIfam" id="TIGR00005">
    <property type="entry name" value="rluA_subfam"/>
    <property type="match status" value="1"/>
</dbReference>
<dbReference type="GO" id="GO:0000455">
    <property type="term" value="P:enzyme-directed rRNA pseudouridine synthesis"/>
    <property type="evidence" value="ECO:0007669"/>
    <property type="project" value="UniProtKB-ARBA"/>
</dbReference>
<comment type="catalytic activity">
    <reaction evidence="5">
        <text>a uridine in RNA = a pseudouridine in RNA</text>
        <dbReference type="Rhea" id="RHEA:48348"/>
        <dbReference type="Rhea" id="RHEA-COMP:12068"/>
        <dbReference type="Rhea" id="RHEA-COMP:12069"/>
        <dbReference type="ChEBI" id="CHEBI:65314"/>
        <dbReference type="ChEBI" id="CHEBI:65315"/>
    </reaction>
</comment>
<feature type="compositionally biased region" description="Basic and acidic residues" evidence="6">
    <location>
        <begin position="1"/>
        <end position="10"/>
    </location>
</feature>
<dbReference type="InterPro" id="IPR020103">
    <property type="entry name" value="PsdUridine_synth_cat_dom_sf"/>
</dbReference>
<dbReference type="Gene3D" id="3.10.290.10">
    <property type="entry name" value="RNA-binding S4 domain"/>
    <property type="match status" value="1"/>
</dbReference>
<dbReference type="CDD" id="cd02869">
    <property type="entry name" value="PseudoU_synth_RluA_like"/>
    <property type="match status" value="1"/>
</dbReference>
<dbReference type="Gene3D" id="3.30.2350.10">
    <property type="entry name" value="Pseudouridine synthase"/>
    <property type="match status" value="1"/>
</dbReference>
<evidence type="ECO:0000256" key="1">
    <source>
        <dbReference type="ARBA" id="ARBA00010876"/>
    </source>
</evidence>
<dbReference type="SUPFAM" id="SSF55174">
    <property type="entry name" value="Alpha-L RNA-binding motif"/>
    <property type="match status" value="1"/>
</dbReference>
<dbReference type="GO" id="GO:0003723">
    <property type="term" value="F:RNA binding"/>
    <property type="evidence" value="ECO:0007669"/>
    <property type="project" value="UniProtKB-KW"/>
</dbReference>
<sequence>MQNQPKKNEPEPLPEPSLEPKKLVLQVARTQTPMRIDVYLTQQVENATRNKVQEAVAEGRVLVNGKPVKSNYRIKSLDSIQVTFLRPPAPELAPEDIPVDIVHEDDDLMVVNKEADMVVHPAFGNWTGTLANAILHHLGRKAEDLDTSDLRPGIVHRLDKNTSGLIIVAKNNTALHRLARQFANRQVEKRYLALVWGVPDPDHGMISTNIGRSARDRKVMTCFPFEGKEGKTAVTEYRVERNLTYFSLVEVTLHTGRTHQIRVHMQHIGHPIVGDSTYGGMNVKKLPFSKSESFVNNLLDTIPRQALHAAALTFFQPSTHERISLTAPLPKDMKRAEEKIRRLLAAPTNH</sequence>
<keyword evidence="4" id="KW-0694">RNA-binding</keyword>
<evidence type="ECO:0000313" key="8">
    <source>
        <dbReference type="EMBL" id="HED31349.1"/>
    </source>
</evidence>
<comment type="similarity">
    <text evidence="1 5">Belongs to the pseudouridine synthase RluA family.</text>
</comment>
<dbReference type="GO" id="GO:0120159">
    <property type="term" value="F:rRNA pseudouridine synthase activity"/>
    <property type="evidence" value="ECO:0007669"/>
    <property type="project" value="UniProtKB-ARBA"/>
</dbReference>
<dbReference type="Pfam" id="PF01479">
    <property type="entry name" value="S4"/>
    <property type="match status" value="1"/>
</dbReference>
<keyword evidence="2 5" id="KW-0413">Isomerase</keyword>
<evidence type="ECO:0000256" key="3">
    <source>
        <dbReference type="PIRSR" id="PIRSR606225-1"/>
    </source>
</evidence>
<reference evidence="8" key="1">
    <citation type="journal article" date="2020" name="mSystems">
        <title>Genome- and Community-Level Interaction Insights into Carbon Utilization and Element Cycling Functions of Hydrothermarchaeota in Hydrothermal Sediment.</title>
        <authorList>
            <person name="Zhou Z."/>
            <person name="Liu Y."/>
            <person name="Xu W."/>
            <person name="Pan J."/>
            <person name="Luo Z.H."/>
            <person name="Li M."/>
        </authorList>
    </citation>
    <scope>NUCLEOTIDE SEQUENCE [LARGE SCALE GENOMIC DNA]</scope>
    <source>
        <strain evidence="8">SpSt-1181</strain>
    </source>
</reference>
<organism evidence="8">
    <name type="scientific">Prosthecochloris aestuarii</name>
    <dbReference type="NCBI Taxonomy" id="1102"/>
    <lineage>
        <taxon>Bacteria</taxon>
        <taxon>Pseudomonadati</taxon>
        <taxon>Chlorobiota</taxon>
        <taxon>Chlorobiia</taxon>
        <taxon>Chlorobiales</taxon>
        <taxon>Chlorobiaceae</taxon>
        <taxon>Prosthecochloris</taxon>
    </lineage>
</organism>
<dbReference type="AlphaFoldDB" id="A0A831SRF0"/>
<evidence type="ECO:0000256" key="4">
    <source>
        <dbReference type="PROSITE-ProRule" id="PRU00182"/>
    </source>
</evidence>
<feature type="domain" description="RNA-binding S4" evidence="7">
    <location>
        <begin position="34"/>
        <end position="93"/>
    </location>
</feature>
<dbReference type="InterPro" id="IPR006145">
    <property type="entry name" value="PsdUridine_synth_RsuA/RluA"/>
</dbReference>
<dbReference type="InterPro" id="IPR006224">
    <property type="entry name" value="PsdUridine_synth_RluA-like_CS"/>
</dbReference>
<dbReference type="InterPro" id="IPR036986">
    <property type="entry name" value="S4_RNA-bd_sf"/>
</dbReference>
<dbReference type="CDD" id="cd00165">
    <property type="entry name" value="S4"/>
    <property type="match status" value="1"/>
</dbReference>
<dbReference type="PROSITE" id="PS50889">
    <property type="entry name" value="S4"/>
    <property type="match status" value="1"/>
</dbReference>
<feature type="active site" evidence="3">
    <location>
        <position position="159"/>
    </location>
</feature>
<comment type="caution">
    <text evidence="8">The sequence shown here is derived from an EMBL/GenBank/DDBJ whole genome shotgun (WGS) entry which is preliminary data.</text>
</comment>
<name>A0A831SRF0_PROAE</name>
<proteinExistence type="inferred from homology"/>
<dbReference type="Proteomes" id="UP000886335">
    <property type="component" value="Unassembled WGS sequence"/>
</dbReference>
<dbReference type="EC" id="5.4.99.-" evidence="5"/>
<dbReference type="Pfam" id="PF00849">
    <property type="entry name" value="PseudoU_synth_2"/>
    <property type="match status" value="1"/>
</dbReference>
<dbReference type="InterPro" id="IPR050188">
    <property type="entry name" value="RluA_PseudoU_synthase"/>
</dbReference>
<evidence type="ECO:0000259" key="7">
    <source>
        <dbReference type="SMART" id="SM00363"/>
    </source>
</evidence>
<dbReference type="InterPro" id="IPR006225">
    <property type="entry name" value="PsdUridine_synth_RluC/D"/>
</dbReference>
<dbReference type="InterPro" id="IPR002942">
    <property type="entry name" value="S4_RNA-bd"/>
</dbReference>
<evidence type="ECO:0000256" key="6">
    <source>
        <dbReference type="SAM" id="MobiDB-lite"/>
    </source>
</evidence>
<dbReference type="SMART" id="SM00363">
    <property type="entry name" value="S4"/>
    <property type="match status" value="1"/>
</dbReference>